<dbReference type="PANTHER" id="PTHR13812">
    <property type="entry name" value="KETIMINE REDUCTASE MU-CRYSTALLIN"/>
    <property type="match status" value="1"/>
</dbReference>
<dbReference type="SUPFAM" id="SSF51735">
    <property type="entry name" value="NAD(P)-binding Rossmann-fold domains"/>
    <property type="match status" value="1"/>
</dbReference>
<dbReference type="InterPro" id="IPR023401">
    <property type="entry name" value="ODC_N"/>
</dbReference>
<keyword evidence="2" id="KW-1185">Reference proteome</keyword>
<dbReference type="Gene3D" id="3.40.50.720">
    <property type="entry name" value="NAD(P)-binding Rossmann-like Domain"/>
    <property type="match status" value="1"/>
</dbReference>
<dbReference type="EMBL" id="MPTB01000086">
    <property type="protein sequence ID" value="OMD35882.1"/>
    <property type="molecule type" value="Genomic_DNA"/>
</dbReference>
<comment type="caution">
    <text evidence="1">The sequence shown here is derived from an EMBL/GenBank/DDBJ whole genome shotgun (WGS) entry which is preliminary data.</text>
</comment>
<name>A0ABX3GV15_PAEBO</name>
<dbReference type="InterPro" id="IPR036291">
    <property type="entry name" value="NAD(P)-bd_dom_sf"/>
</dbReference>
<proteinExistence type="predicted"/>
<sequence>MLYLNTDDLNRIGLHWKETVREIEKATECLHAGDFSQPVKPYVRFKDPANRIIAMPAFVGGSFSMAGIKWIASFPNNINQGIQRAHSVTVLNDASSGKPVSIINSGLISGIRTASVSGLVIQKFLQAQKKSHLTAGIIGFGPIGQLHLKMIAALFPEEIERVLIYDLRGVDTENINSSIRDRVTVCDHWKEVYGKSDIFMTCTVSKHRYIDRKPKDGALLLNVSLRDFTADIYEYTRQIAVDDWDEVCRENTDIEMLHKLKNLQKEGTFSIGDIVINGAFKHLSTAEAVMFNPMGMAVFDIAVGSYFYRMAAGLGAGIELKE</sequence>
<reference evidence="1 2" key="1">
    <citation type="submission" date="2016-10" db="EMBL/GenBank/DDBJ databases">
        <title>Paenibacillus species isolates.</title>
        <authorList>
            <person name="Beno S.M."/>
        </authorList>
    </citation>
    <scope>NUCLEOTIDE SEQUENCE [LARGE SCALE GENOMIC DNA]</scope>
    <source>
        <strain evidence="1 2">FSL H7-0744</strain>
    </source>
</reference>
<organism evidence="1 2">
    <name type="scientific">Paenibacillus borealis</name>
    <dbReference type="NCBI Taxonomy" id="160799"/>
    <lineage>
        <taxon>Bacteria</taxon>
        <taxon>Bacillati</taxon>
        <taxon>Bacillota</taxon>
        <taxon>Bacilli</taxon>
        <taxon>Bacillales</taxon>
        <taxon>Paenibacillaceae</taxon>
        <taxon>Paenibacillus</taxon>
    </lineage>
</organism>
<protein>
    <submittedName>
        <fullName evidence="1">2,3-diaminopropionate biosynthesis protein SbnB</fullName>
    </submittedName>
</protein>
<evidence type="ECO:0000313" key="1">
    <source>
        <dbReference type="EMBL" id="OMD35882.1"/>
    </source>
</evidence>
<evidence type="ECO:0000313" key="2">
    <source>
        <dbReference type="Proteomes" id="UP000187412"/>
    </source>
</evidence>
<dbReference type="Pfam" id="PF02423">
    <property type="entry name" value="OCD_Mu_crystall"/>
    <property type="match status" value="1"/>
</dbReference>
<dbReference type="InterPro" id="IPR003462">
    <property type="entry name" value="ODC_Mu_crystall"/>
</dbReference>
<gene>
    <name evidence="1" type="ORF">BSK56_32595</name>
</gene>
<dbReference type="RefSeq" id="WP_076114514.1">
    <property type="nucleotide sequence ID" value="NZ_MPTB01000086.1"/>
</dbReference>
<dbReference type="PANTHER" id="PTHR13812:SF19">
    <property type="entry name" value="KETIMINE REDUCTASE MU-CRYSTALLIN"/>
    <property type="match status" value="1"/>
</dbReference>
<dbReference type="Gene3D" id="3.30.1780.10">
    <property type="entry name" value="ornithine cyclodeaminase, domain 1"/>
    <property type="match status" value="1"/>
</dbReference>
<dbReference type="Proteomes" id="UP000187412">
    <property type="component" value="Unassembled WGS sequence"/>
</dbReference>
<accession>A0ABX3GV15</accession>
<dbReference type="PIRSF" id="PIRSF001439">
    <property type="entry name" value="CryM"/>
    <property type="match status" value="1"/>
</dbReference>